<accession>A0A523UPR3</accession>
<comment type="function">
    <text evidence="4">Catalyzes the interconversion of L-alanine and D-alanine. May also act on other amino acids.</text>
</comment>
<organism evidence="8 9">
    <name type="scientific">candidate division TA06 bacterium</name>
    <dbReference type="NCBI Taxonomy" id="2250710"/>
    <lineage>
        <taxon>Bacteria</taxon>
        <taxon>Bacteria division TA06</taxon>
    </lineage>
</organism>
<dbReference type="NCBIfam" id="TIGR00492">
    <property type="entry name" value="alr"/>
    <property type="match status" value="1"/>
</dbReference>
<dbReference type="FunFam" id="3.20.20.10:FF:000002">
    <property type="entry name" value="Alanine racemase"/>
    <property type="match status" value="1"/>
</dbReference>
<dbReference type="InterPro" id="IPR009006">
    <property type="entry name" value="Ala_racemase/Decarboxylase_C"/>
</dbReference>
<feature type="active site" description="Proton acceptor; specific for D-alanine" evidence="4">
    <location>
        <position position="60"/>
    </location>
</feature>
<dbReference type="InterPro" id="IPR011079">
    <property type="entry name" value="Ala_racemase_C"/>
</dbReference>
<comment type="pathway">
    <text evidence="4">Amino-acid biosynthesis; D-alanine biosynthesis; D-alanine from L-alanine: step 1/1.</text>
</comment>
<sequence>MSTVTSQILYSADIEAVTKLKNNLKNGRAWVEIDLDRLKENFRKVKEWVGPDKRILVAVKADAYGHSSVAVSKALAVEGVSVLGVASLEEAIEIKRGGAGVPVLILSPSSFIEIPEIVTEGFTSTVSNIEYARRLSGVAEAMDRKMKVHIEVDTGMGRTGVNYSGAADFIQQVCELDSIQVEGIFTHFASAEASDKTFALEQLKRFTQVLEDLRSRSVEIPMVHAANSASLLDLRESHFNMVRPGLVIYGMYPSKWVKRQIDVRPVMTFKARVAHLNSIRRGETVSYGRTYTAPKDSTVAVVSVGYGDGYSRALSNKGEVLIRGKRFNIVGVVCMDLTMVDVTGHPEIRVGDEVVLIGSSGEEEISADELARLSGTITYDVTCSVGPRVPRVFIKQGKAVRVKSLVGVEEL</sequence>
<evidence type="ECO:0000256" key="4">
    <source>
        <dbReference type="HAMAP-Rule" id="MF_01201"/>
    </source>
</evidence>
<comment type="similarity">
    <text evidence="4">Belongs to the alanine racemase family.</text>
</comment>
<comment type="caution">
    <text evidence="8">The sequence shown here is derived from an EMBL/GenBank/DDBJ whole genome shotgun (WGS) entry which is preliminary data.</text>
</comment>
<feature type="binding site" evidence="4 6">
    <location>
        <position position="335"/>
    </location>
    <ligand>
        <name>substrate</name>
    </ligand>
</feature>
<dbReference type="GO" id="GO:0005829">
    <property type="term" value="C:cytosol"/>
    <property type="evidence" value="ECO:0007669"/>
    <property type="project" value="TreeGrafter"/>
</dbReference>
<dbReference type="Pfam" id="PF01168">
    <property type="entry name" value="Ala_racemase_N"/>
    <property type="match status" value="1"/>
</dbReference>
<dbReference type="InterPro" id="IPR001608">
    <property type="entry name" value="Ala_racemase_N"/>
</dbReference>
<dbReference type="EC" id="5.1.1.1" evidence="4"/>
<feature type="active site" description="Proton acceptor; specific for L-alanine" evidence="4">
    <location>
        <position position="287"/>
    </location>
</feature>
<dbReference type="EMBL" id="SOJN01000122">
    <property type="protein sequence ID" value="TET44542.1"/>
    <property type="molecule type" value="Genomic_DNA"/>
</dbReference>
<dbReference type="Gene3D" id="2.40.37.10">
    <property type="entry name" value="Lyase, Ornithine Decarboxylase, Chain A, domain 1"/>
    <property type="match status" value="1"/>
</dbReference>
<feature type="modified residue" description="N6-(pyridoxal phosphate)lysine" evidence="4 5">
    <location>
        <position position="60"/>
    </location>
</feature>
<evidence type="ECO:0000313" key="9">
    <source>
        <dbReference type="Proteomes" id="UP000315525"/>
    </source>
</evidence>
<keyword evidence="2 4" id="KW-0663">Pyridoxal phosphate</keyword>
<dbReference type="GO" id="GO:0008784">
    <property type="term" value="F:alanine racemase activity"/>
    <property type="evidence" value="ECO:0007669"/>
    <property type="project" value="UniProtKB-UniRule"/>
</dbReference>
<feature type="binding site" evidence="4 6">
    <location>
        <position position="158"/>
    </location>
    <ligand>
        <name>substrate</name>
    </ligand>
</feature>
<comment type="catalytic activity">
    <reaction evidence="4">
        <text>L-alanine = D-alanine</text>
        <dbReference type="Rhea" id="RHEA:20249"/>
        <dbReference type="ChEBI" id="CHEBI:57416"/>
        <dbReference type="ChEBI" id="CHEBI:57972"/>
        <dbReference type="EC" id="5.1.1.1"/>
    </reaction>
</comment>
<dbReference type="CDD" id="cd00430">
    <property type="entry name" value="PLPDE_III_AR"/>
    <property type="match status" value="1"/>
</dbReference>
<evidence type="ECO:0000256" key="6">
    <source>
        <dbReference type="PIRSR" id="PIRSR600821-52"/>
    </source>
</evidence>
<evidence type="ECO:0000313" key="8">
    <source>
        <dbReference type="EMBL" id="TET44542.1"/>
    </source>
</evidence>
<dbReference type="SUPFAM" id="SSF50621">
    <property type="entry name" value="Alanine racemase C-terminal domain-like"/>
    <property type="match status" value="1"/>
</dbReference>
<dbReference type="PANTHER" id="PTHR30511:SF0">
    <property type="entry name" value="ALANINE RACEMASE, CATABOLIC-RELATED"/>
    <property type="match status" value="1"/>
</dbReference>
<reference evidence="8 9" key="1">
    <citation type="submission" date="2019-03" db="EMBL/GenBank/DDBJ databases">
        <title>Metabolic potential of uncultured bacteria and archaea associated with petroleum seepage in deep-sea sediments.</title>
        <authorList>
            <person name="Dong X."/>
            <person name="Hubert C."/>
        </authorList>
    </citation>
    <scope>NUCLEOTIDE SEQUENCE [LARGE SCALE GENOMIC DNA]</scope>
    <source>
        <strain evidence="8">E44_bin18</strain>
    </source>
</reference>
<evidence type="ECO:0000256" key="3">
    <source>
        <dbReference type="ARBA" id="ARBA00023235"/>
    </source>
</evidence>
<feature type="domain" description="Alanine racemase C-terminal" evidence="7">
    <location>
        <begin position="266"/>
        <end position="394"/>
    </location>
</feature>
<dbReference type="Proteomes" id="UP000315525">
    <property type="component" value="Unassembled WGS sequence"/>
</dbReference>
<dbReference type="Gene3D" id="3.20.20.10">
    <property type="entry name" value="Alanine racemase"/>
    <property type="match status" value="1"/>
</dbReference>
<dbReference type="SUPFAM" id="SSF51419">
    <property type="entry name" value="PLP-binding barrel"/>
    <property type="match status" value="1"/>
</dbReference>
<name>A0A523UPR3_UNCT6</name>
<evidence type="ECO:0000259" key="7">
    <source>
        <dbReference type="SMART" id="SM01005"/>
    </source>
</evidence>
<dbReference type="PANTHER" id="PTHR30511">
    <property type="entry name" value="ALANINE RACEMASE"/>
    <property type="match status" value="1"/>
</dbReference>
<protein>
    <recommendedName>
        <fullName evidence="4">Alanine racemase</fullName>
        <ecNumber evidence="4">5.1.1.1</ecNumber>
    </recommendedName>
</protein>
<dbReference type="AlphaFoldDB" id="A0A523UPR3"/>
<dbReference type="InterPro" id="IPR029066">
    <property type="entry name" value="PLP-binding_barrel"/>
</dbReference>
<keyword evidence="3 4" id="KW-0413">Isomerase</keyword>
<evidence type="ECO:0000256" key="5">
    <source>
        <dbReference type="PIRSR" id="PIRSR600821-50"/>
    </source>
</evidence>
<dbReference type="HAMAP" id="MF_01201">
    <property type="entry name" value="Ala_racemase"/>
    <property type="match status" value="1"/>
</dbReference>
<dbReference type="InterPro" id="IPR000821">
    <property type="entry name" value="Ala_racemase"/>
</dbReference>
<dbReference type="SMART" id="SM01005">
    <property type="entry name" value="Ala_racemase_C"/>
    <property type="match status" value="1"/>
</dbReference>
<dbReference type="PRINTS" id="PR00992">
    <property type="entry name" value="ALARACEMASE"/>
</dbReference>
<evidence type="ECO:0000256" key="2">
    <source>
        <dbReference type="ARBA" id="ARBA00022898"/>
    </source>
</evidence>
<dbReference type="GO" id="GO:0030170">
    <property type="term" value="F:pyridoxal phosphate binding"/>
    <property type="evidence" value="ECO:0007669"/>
    <property type="project" value="UniProtKB-UniRule"/>
</dbReference>
<proteinExistence type="inferred from homology"/>
<comment type="cofactor">
    <cofactor evidence="1 4 5">
        <name>pyridoxal 5'-phosphate</name>
        <dbReference type="ChEBI" id="CHEBI:597326"/>
    </cofactor>
</comment>
<dbReference type="Pfam" id="PF00842">
    <property type="entry name" value="Ala_racemase_C"/>
    <property type="match status" value="1"/>
</dbReference>
<gene>
    <name evidence="8" type="primary">alr</name>
    <name evidence="8" type="ORF">E3J62_10065</name>
</gene>
<dbReference type="GO" id="GO:0030632">
    <property type="term" value="P:D-alanine biosynthetic process"/>
    <property type="evidence" value="ECO:0007669"/>
    <property type="project" value="UniProtKB-UniRule"/>
</dbReference>
<evidence type="ECO:0000256" key="1">
    <source>
        <dbReference type="ARBA" id="ARBA00001933"/>
    </source>
</evidence>
<dbReference type="UniPathway" id="UPA00042">
    <property type="reaction ID" value="UER00497"/>
</dbReference>